<feature type="transmembrane region" description="Helical" evidence="1">
    <location>
        <begin position="329"/>
        <end position="348"/>
    </location>
</feature>
<comment type="caution">
    <text evidence="2">The sequence shown here is derived from an EMBL/GenBank/DDBJ whole genome shotgun (WGS) entry which is preliminary data.</text>
</comment>
<sequence length="724" mass="76488">MEDQAMLTRDLVLRVCAGPSELDPAWIRADGKVTTPFLVPRDRNLVQAVIDAGRAMGVDRLLVCRTRSQYSYEPVTQIPLDPDVLIDLVRGWGREPTDFLVCVEDFSAAVLVTSTELTVAAGPADFVRELVGADIPQARRRFGNRARAEGGPELQRAAQTYQCLPAGAKHARTPRGPGPDLAERIARGVSGIRRNSPGTARAGRALRGAWSWLMVAALLVVPWFLPGLGVVLPALLTVYVLLLQLAWLSRSRTVSFATLLRFTAVGFVLVWPLALAEGALAGALGADPAGVYAHTYIAVTVEELGKLAPLLLVFVLARRRARRMSAVDHLLLAAATGAGLQLAERLFVQIPPGVDGPATTGGILLPGSALAVGPEEALTVFAGHAVTAGLVGGALGLAVVGRRGWLWSLPVLAAAVSYLDHLAFNAQMSGAALHPATEAVHTLVGGGSLTVLFLFLVLVCAVAADHRLIATAAESTPPLPGQPPLAPLRRWTRGRSVAWRVRVPADIAPAFRRMALWWVELPTVLATTVSTIVHEFTVALIALRRGPAAYCDTLRLLRWRRANAMGEARSRGRAWRHYPSEDELTRDARDIARRIGLAATGGITGGAALTLALVVPLTGPSTGADPGAGGAYALSAFTHLQQWLAGLGTADLAWTAVALTAVVSLLTIGNGVPHAHPRAGSFLRTPTANTGAVLGMLAPGQVGYAAPSLLGLVLPRSVDRLLYR</sequence>
<feature type="transmembrane region" description="Helical" evidence="1">
    <location>
        <begin position="405"/>
        <end position="424"/>
    </location>
</feature>
<dbReference type="GO" id="GO:0008237">
    <property type="term" value="F:metallopeptidase activity"/>
    <property type="evidence" value="ECO:0007669"/>
    <property type="project" value="UniProtKB-KW"/>
</dbReference>
<keyword evidence="2" id="KW-0645">Protease</keyword>
<evidence type="ECO:0000313" key="2">
    <source>
        <dbReference type="EMBL" id="MBE3000313.1"/>
    </source>
</evidence>
<keyword evidence="1" id="KW-0812">Transmembrane</keyword>
<feature type="transmembrane region" description="Helical" evidence="1">
    <location>
        <begin position="260"/>
        <end position="284"/>
    </location>
</feature>
<keyword evidence="3" id="KW-1185">Reference proteome</keyword>
<accession>A0ABR9P8Y9</accession>
<feature type="transmembrane region" description="Helical" evidence="1">
    <location>
        <begin position="595"/>
        <end position="615"/>
    </location>
</feature>
<organism evidence="2 3">
    <name type="scientific">Nocardiopsis coralli</name>
    <dbReference type="NCBI Taxonomy" id="2772213"/>
    <lineage>
        <taxon>Bacteria</taxon>
        <taxon>Bacillati</taxon>
        <taxon>Actinomycetota</taxon>
        <taxon>Actinomycetes</taxon>
        <taxon>Streptosporangiales</taxon>
        <taxon>Nocardiopsidaceae</taxon>
        <taxon>Nocardiopsis</taxon>
    </lineage>
</organism>
<evidence type="ECO:0000256" key="1">
    <source>
        <dbReference type="SAM" id="Phobius"/>
    </source>
</evidence>
<feature type="transmembrane region" description="Helical" evidence="1">
    <location>
        <begin position="652"/>
        <end position="672"/>
    </location>
</feature>
<feature type="transmembrane region" description="Helical" evidence="1">
    <location>
        <begin position="231"/>
        <end position="248"/>
    </location>
</feature>
<dbReference type="Proteomes" id="UP000806528">
    <property type="component" value="Unassembled WGS sequence"/>
</dbReference>
<keyword evidence="1" id="KW-1133">Transmembrane helix</keyword>
<proteinExistence type="predicted"/>
<feature type="transmembrane region" description="Helical" evidence="1">
    <location>
        <begin position="209"/>
        <end position="225"/>
    </location>
</feature>
<reference evidence="2 3" key="1">
    <citation type="submission" date="2020-09" db="EMBL/GenBank/DDBJ databases">
        <title>Diversity and distribution of actinomycetes associated with coral in the coast of Hainan.</title>
        <authorList>
            <person name="Li F."/>
        </authorList>
    </citation>
    <scope>NUCLEOTIDE SEQUENCE [LARGE SCALE GENOMIC DNA]</scope>
    <source>
        <strain evidence="2 3">HNM0947</strain>
    </source>
</reference>
<dbReference type="RefSeq" id="WP_193122929.1">
    <property type="nucleotide sequence ID" value="NZ_JADBGI010000014.1"/>
</dbReference>
<keyword evidence="2" id="KW-0378">Hydrolase</keyword>
<protein>
    <submittedName>
        <fullName evidence="2">PrsW family intramembrane metalloprotease</fullName>
    </submittedName>
</protein>
<feature type="transmembrane region" description="Helical" evidence="1">
    <location>
        <begin position="692"/>
        <end position="714"/>
    </location>
</feature>
<gene>
    <name evidence="2" type="ORF">IDM40_16625</name>
</gene>
<evidence type="ECO:0000313" key="3">
    <source>
        <dbReference type="Proteomes" id="UP000806528"/>
    </source>
</evidence>
<feature type="transmembrane region" description="Helical" evidence="1">
    <location>
        <begin position="377"/>
        <end position="398"/>
    </location>
</feature>
<feature type="transmembrane region" description="Helical" evidence="1">
    <location>
        <begin position="296"/>
        <end position="317"/>
    </location>
</feature>
<feature type="transmembrane region" description="Helical" evidence="1">
    <location>
        <begin position="444"/>
        <end position="464"/>
    </location>
</feature>
<keyword evidence="1" id="KW-0472">Membrane</keyword>
<dbReference type="EMBL" id="JADBGI010000014">
    <property type="protein sequence ID" value="MBE3000313.1"/>
    <property type="molecule type" value="Genomic_DNA"/>
</dbReference>
<name>A0ABR9P8Y9_9ACTN</name>
<keyword evidence="2" id="KW-0482">Metalloprotease</keyword>